<dbReference type="EMBL" id="JAGMVJ010000008">
    <property type="protein sequence ID" value="KAH7088461.1"/>
    <property type="molecule type" value="Genomic_DNA"/>
</dbReference>
<keyword evidence="2" id="KW-1185">Reference proteome</keyword>
<dbReference type="Proteomes" id="UP000813461">
    <property type="component" value="Unassembled WGS sequence"/>
</dbReference>
<gene>
    <name evidence="1" type="ORF">FB567DRAFT_591854</name>
</gene>
<evidence type="ECO:0008006" key="3">
    <source>
        <dbReference type="Google" id="ProtNLM"/>
    </source>
</evidence>
<dbReference type="InterPro" id="IPR052184">
    <property type="entry name" value="SDR_enzymes"/>
</dbReference>
<name>A0A8K0R8J0_9PLEO</name>
<accession>A0A8K0R8J0</accession>
<comment type="caution">
    <text evidence="1">The sequence shown here is derived from an EMBL/GenBank/DDBJ whole genome shotgun (WGS) entry which is preliminary data.</text>
</comment>
<dbReference type="SUPFAM" id="SSF51735">
    <property type="entry name" value="NAD(P)-binding Rossmann-fold domains"/>
    <property type="match status" value="1"/>
</dbReference>
<dbReference type="OrthoDB" id="7289984at2759"/>
<sequence>MSIYLITGVSRGIGFAFLENISSNPSNTVIGLVRNASETKAKIASWNRSNIHILEADLDNYDSLKKSVEAVEAITPSLDYLIANAGLISSWSAFDPLSVLGQDPARLTTDLTQLFNTNVIGQIHLINLYMPFILKGKVKKIIAISTGFADLDLTTEYGLHEAAPYAISKAALNMVIAKFDAEWRKQGVLLMSVAPGAVEVGRSKKMTPEEMAKGMAMFGKFQQYASEFQGPTTPEVSVELMLKVIENASIEKGDGGAFVSQFGNKQWL</sequence>
<evidence type="ECO:0000313" key="2">
    <source>
        <dbReference type="Proteomes" id="UP000813461"/>
    </source>
</evidence>
<dbReference type="Pfam" id="PF00106">
    <property type="entry name" value="adh_short"/>
    <property type="match status" value="1"/>
</dbReference>
<dbReference type="PANTHER" id="PTHR45458:SF3">
    <property type="entry name" value="CHAIN DEHYDROGENASE (ATSC), PUTATIVE-RELATED"/>
    <property type="match status" value="1"/>
</dbReference>
<dbReference type="InterPro" id="IPR002347">
    <property type="entry name" value="SDR_fam"/>
</dbReference>
<protein>
    <recommendedName>
        <fullName evidence="3">NAD(P)-binding protein</fullName>
    </recommendedName>
</protein>
<dbReference type="GO" id="GO:0016616">
    <property type="term" value="F:oxidoreductase activity, acting on the CH-OH group of donors, NAD or NADP as acceptor"/>
    <property type="evidence" value="ECO:0007669"/>
    <property type="project" value="TreeGrafter"/>
</dbReference>
<dbReference type="AlphaFoldDB" id="A0A8K0R8J0"/>
<dbReference type="PANTHER" id="PTHR45458">
    <property type="entry name" value="SHORT-CHAIN DEHYDROGENASE/REDUCTASE SDR"/>
    <property type="match status" value="1"/>
</dbReference>
<evidence type="ECO:0000313" key="1">
    <source>
        <dbReference type="EMBL" id="KAH7088461.1"/>
    </source>
</evidence>
<reference evidence="1" key="1">
    <citation type="journal article" date="2021" name="Nat. Commun.">
        <title>Genetic determinants of endophytism in the Arabidopsis root mycobiome.</title>
        <authorList>
            <person name="Mesny F."/>
            <person name="Miyauchi S."/>
            <person name="Thiergart T."/>
            <person name="Pickel B."/>
            <person name="Atanasova L."/>
            <person name="Karlsson M."/>
            <person name="Huettel B."/>
            <person name="Barry K.W."/>
            <person name="Haridas S."/>
            <person name="Chen C."/>
            <person name="Bauer D."/>
            <person name="Andreopoulos W."/>
            <person name="Pangilinan J."/>
            <person name="LaButti K."/>
            <person name="Riley R."/>
            <person name="Lipzen A."/>
            <person name="Clum A."/>
            <person name="Drula E."/>
            <person name="Henrissat B."/>
            <person name="Kohler A."/>
            <person name="Grigoriev I.V."/>
            <person name="Martin F.M."/>
            <person name="Hacquard S."/>
        </authorList>
    </citation>
    <scope>NUCLEOTIDE SEQUENCE</scope>
    <source>
        <strain evidence="1">MPI-SDFR-AT-0120</strain>
    </source>
</reference>
<organism evidence="1 2">
    <name type="scientific">Paraphoma chrysanthemicola</name>
    <dbReference type="NCBI Taxonomy" id="798071"/>
    <lineage>
        <taxon>Eukaryota</taxon>
        <taxon>Fungi</taxon>
        <taxon>Dikarya</taxon>
        <taxon>Ascomycota</taxon>
        <taxon>Pezizomycotina</taxon>
        <taxon>Dothideomycetes</taxon>
        <taxon>Pleosporomycetidae</taxon>
        <taxon>Pleosporales</taxon>
        <taxon>Pleosporineae</taxon>
        <taxon>Phaeosphaeriaceae</taxon>
        <taxon>Paraphoma</taxon>
    </lineage>
</organism>
<dbReference type="PRINTS" id="PR00081">
    <property type="entry name" value="GDHRDH"/>
</dbReference>
<dbReference type="InterPro" id="IPR036291">
    <property type="entry name" value="NAD(P)-bd_dom_sf"/>
</dbReference>
<proteinExistence type="predicted"/>
<dbReference type="Gene3D" id="3.40.50.720">
    <property type="entry name" value="NAD(P)-binding Rossmann-like Domain"/>
    <property type="match status" value="1"/>
</dbReference>